<keyword evidence="3" id="KW-0249">Electron transport</keyword>
<keyword evidence="5" id="KW-0676">Redox-active center</keyword>
<dbReference type="AlphaFoldDB" id="A0AAQ3K8H8"/>
<dbReference type="NCBIfam" id="TIGR01068">
    <property type="entry name" value="thioredoxin"/>
    <property type="match status" value="1"/>
</dbReference>
<dbReference type="PANTHER" id="PTHR45663">
    <property type="entry name" value="GEO12009P1"/>
    <property type="match status" value="1"/>
</dbReference>
<dbReference type="EMBL" id="CP136893">
    <property type="protein sequence ID" value="WOL04102.1"/>
    <property type="molecule type" value="Genomic_DNA"/>
</dbReference>
<dbReference type="FunFam" id="3.40.30.10:FF:000001">
    <property type="entry name" value="Thioredoxin"/>
    <property type="match status" value="1"/>
</dbReference>
<dbReference type="Pfam" id="PF00085">
    <property type="entry name" value="Thioredoxin"/>
    <property type="match status" value="1"/>
</dbReference>
<protein>
    <submittedName>
        <fullName evidence="7">Thioredoxin Y, chloroplastic-like</fullName>
    </submittedName>
</protein>
<evidence type="ECO:0000256" key="5">
    <source>
        <dbReference type="ARBA" id="ARBA00023284"/>
    </source>
</evidence>
<organism evidence="7 8">
    <name type="scientific">Canna indica</name>
    <name type="common">Indian-shot</name>
    <dbReference type="NCBI Taxonomy" id="4628"/>
    <lineage>
        <taxon>Eukaryota</taxon>
        <taxon>Viridiplantae</taxon>
        <taxon>Streptophyta</taxon>
        <taxon>Embryophyta</taxon>
        <taxon>Tracheophyta</taxon>
        <taxon>Spermatophyta</taxon>
        <taxon>Magnoliopsida</taxon>
        <taxon>Liliopsida</taxon>
        <taxon>Zingiberales</taxon>
        <taxon>Cannaceae</taxon>
        <taxon>Canna</taxon>
    </lineage>
</organism>
<dbReference type="InterPro" id="IPR005746">
    <property type="entry name" value="Thioredoxin"/>
</dbReference>
<reference evidence="7 8" key="1">
    <citation type="submission" date="2023-10" db="EMBL/GenBank/DDBJ databases">
        <title>Chromosome-scale genome assembly provides insights into flower coloration mechanisms of Canna indica.</title>
        <authorList>
            <person name="Li C."/>
        </authorList>
    </citation>
    <scope>NUCLEOTIDE SEQUENCE [LARGE SCALE GENOMIC DNA]</scope>
    <source>
        <tissue evidence="7">Flower</tissue>
    </source>
</reference>
<dbReference type="InterPro" id="IPR017937">
    <property type="entry name" value="Thioredoxin_CS"/>
</dbReference>
<evidence type="ECO:0000256" key="2">
    <source>
        <dbReference type="ARBA" id="ARBA00022946"/>
    </source>
</evidence>
<keyword evidence="8" id="KW-1185">Reference proteome</keyword>
<dbReference type="CDD" id="cd02947">
    <property type="entry name" value="TRX_family"/>
    <property type="match status" value="1"/>
</dbReference>
<evidence type="ECO:0000313" key="7">
    <source>
        <dbReference type="EMBL" id="WOL04102.1"/>
    </source>
</evidence>
<dbReference type="PRINTS" id="PR00421">
    <property type="entry name" value="THIOREDOXIN"/>
</dbReference>
<keyword evidence="2" id="KW-0809">Transit peptide</keyword>
<accession>A0AAQ3K8H8</accession>
<evidence type="ECO:0000256" key="3">
    <source>
        <dbReference type="ARBA" id="ARBA00022982"/>
    </source>
</evidence>
<dbReference type="SUPFAM" id="SSF52833">
    <property type="entry name" value="Thioredoxin-like"/>
    <property type="match status" value="1"/>
</dbReference>
<keyword evidence="4" id="KW-1015">Disulfide bond</keyword>
<proteinExistence type="predicted"/>
<evidence type="ECO:0000256" key="1">
    <source>
        <dbReference type="ARBA" id="ARBA00022448"/>
    </source>
</evidence>
<dbReference type="InterPro" id="IPR036249">
    <property type="entry name" value="Thioredoxin-like_sf"/>
</dbReference>
<feature type="domain" description="Thioredoxin" evidence="6">
    <location>
        <begin position="22"/>
        <end position="165"/>
    </location>
</feature>
<evidence type="ECO:0000256" key="4">
    <source>
        <dbReference type="ARBA" id="ARBA00023157"/>
    </source>
</evidence>
<gene>
    <name evidence="7" type="ORF">Cni_G12823</name>
</gene>
<dbReference type="PROSITE" id="PS00194">
    <property type="entry name" value="THIOREDOXIN_1"/>
    <property type="match status" value="1"/>
</dbReference>
<dbReference type="GO" id="GO:0005737">
    <property type="term" value="C:cytoplasm"/>
    <property type="evidence" value="ECO:0007669"/>
    <property type="project" value="TreeGrafter"/>
</dbReference>
<dbReference type="InterPro" id="IPR013766">
    <property type="entry name" value="Thioredoxin_domain"/>
</dbReference>
<keyword evidence="1" id="KW-0813">Transport</keyword>
<dbReference type="Gene3D" id="3.40.30.10">
    <property type="entry name" value="Glutaredoxin"/>
    <property type="match status" value="1"/>
</dbReference>
<evidence type="ECO:0000259" key="6">
    <source>
        <dbReference type="PROSITE" id="PS51352"/>
    </source>
</evidence>
<dbReference type="Proteomes" id="UP001327560">
    <property type="component" value="Chromosome 4"/>
</dbReference>
<evidence type="ECO:0000313" key="8">
    <source>
        <dbReference type="Proteomes" id="UP001327560"/>
    </source>
</evidence>
<name>A0AAQ3K8H8_9LILI</name>
<dbReference type="PROSITE" id="PS51352">
    <property type="entry name" value="THIOREDOXIN_2"/>
    <property type="match status" value="1"/>
</dbReference>
<dbReference type="GO" id="GO:0015035">
    <property type="term" value="F:protein-disulfide reductase activity"/>
    <property type="evidence" value="ECO:0007669"/>
    <property type="project" value="InterPro"/>
</dbReference>
<dbReference type="PANTHER" id="PTHR45663:SF15">
    <property type="entry name" value="THIOREDOXIN Y1, CHLOROPLASTIC"/>
    <property type="match status" value="1"/>
</dbReference>
<sequence length="168" mass="19016">MALFSASSLPASDLRGRSDSFLLPSQLSAASSLRIAPLGRLAARSRRLTALPRRRILSRMEAHKQTDSSFDELLKSDKLVLVDFFATWCGPCKYMVPILEDVGEKMKDKIEVIKIDTEKNKTIADHYHIEALPTFIFFRDGKPCKRFEGAMPADQFIQRIEDALKVQD</sequence>